<sequence length="82" mass="9355">MASTNCLEAKSMQQIPIVEGEADENINTSAMEDLKKPKKVHQMYFVKLWPFKDPDEACKISEAEKLLEKLDQESIRANKRGS</sequence>
<feature type="non-terminal residue" evidence="1">
    <location>
        <position position="82"/>
    </location>
</feature>
<evidence type="ECO:0000313" key="2">
    <source>
        <dbReference type="Proteomes" id="UP000188268"/>
    </source>
</evidence>
<evidence type="ECO:0000313" key="1">
    <source>
        <dbReference type="EMBL" id="OMO94555.1"/>
    </source>
</evidence>
<dbReference type="Gramene" id="OMO94555">
    <property type="protein sequence ID" value="OMO94555"/>
    <property type="gene ID" value="CCACVL1_05927"/>
</dbReference>
<reference evidence="1 2" key="1">
    <citation type="submission" date="2013-09" db="EMBL/GenBank/DDBJ databases">
        <title>Corchorus capsularis genome sequencing.</title>
        <authorList>
            <person name="Alam M."/>
            <person name="Haque M.S."/>
            <person name="Islam M.S."/>
            <person name="Emdad E.M."/>
            <person name="Islam M.M."/>
            <person name="Ahmed B."/>
            <person name="Halim A."/>
            <person name="Hossen Q.M.M."/>
            <person name="Hossain M.Z."/>
            <person name="Ahmed R."/>
            <person name="Khan M.M."/>
            <person name="Islam R."/>
            <person name="Rashid M.M."/>
            <person name="Khan S.A."/>
            <person name="Rahman M.S."/>
            <person name="Alam M."/>
        </authorList>
    </citation>
    <scope>NUCLEOTIDE SEQUENCE [LARGE SCALE GENOMIC DNA]</scope>
    <source>
        <strain evidence="2">cv. CVL-1</strain>
        <tissue evidence="1">Whole seedling</tissue>
    </source>
</reference>
<dbReference type="AlphaFoldDB" id="A0A1R3JIG1"/>
<dbReference type="EMBL" id="AWWV01007820">
    <property type="protein sequence ID" value="OMO94555.1"/>
    <property type="molecule type" value="Genomic_DNA"/>
</dbReference>
<name>A0A1R3JIG1_COCAP</name>
<comment type="caution">
    <text evidence="1">The sequence shown here is derived from an EMBL/GenBank/DDBJ whole genome shotgun (WGS) entry which is preliminary data.</text>
</comment>
<organism evidence="1 2">
    <name type="scientific">Corchorus capsularis</name>
    <name type="common">Jute</name>
    <dbReference type="NCBI Taxonomy" id="210143"/>
    <lineage>
        <taxon>Eukaryota</taxon>
        <taxon>Viridiplantae</taxon>
        <taxon>Streptophyta</taxon>
        <taxon>Embryophyta</taxon>
        <taxon>Tracheophyta</taxon>
        <taxon>Spermatophyta</taxon>
        <taxon>Magnoliopsida</taxon>
        <taxon>eudicotyledons</taxon>
        <taxon>Gunneridae</taxon>
        <taxon>Pentapetalae</taxon>
        <taxon>rosids</taxon>
        <taxon>malvids</taxon>
        <taxon>Malvales</taxon>
        <taxon>Malvaceae</taxon>
        <taxon>Grewioideae</taxon>
        <taxon>Apeibeae</taxon>
        <taxon>Corchorus</taxon>
    </lineage>
</organism>
<dbReference type="Proteomes" id="UP000188268">
    <property type="component" value="Unassembled WGS sequence"/>
</dbReference>
<protein>
    <submittedName>
        <fullName evidence="1">Uncharacterized protein</fullName>
    </submittedName>
</protein>
<keyword evidence="2" id="KW-1185">Reference proteome</keyword>
<dbReference type="OrthoDB" id="1096364at2759"/>
<gene>
    <name evidence="1" type="ORF">CCACVL1_05927</name>
</gene>
<proteinExistence type="predicted"/>
<accession>A0A1R3JIG1</accession>